<dbReference type="InterPro" id="IPR049083">
    <property type="entry name" value="TACO1_YebC_N"/>
</dbReference>
<feature type="region of interest" description="Disordered" evidence="7">
    <location>
        <begin position="225"/>
        <end position="246"/>
    </location>
</feature>
<keyword evidence="4 6" id="KW-0238">DNA-binding</keyword>
<dbReference type="PANTHER" id="PTHR12532">
    <property type="entry name" value="TRANSLATIONAL ACTIVATOR OF CYTOCHROME C OXIDASE 1"/>
    <property type="match status" value="1"/>
</dbReference>
<dbReference type="NCBIfam" id="TIGR01033">
    <property type="entry name" value="YebC/PmpR family DNA-binding transcriptional regulator"/>
    <property type="match status" value="1"/>
</dbReference>
<dbReference type="Proteomes" id="UP000176651">
    <property type="component" value="Unassembled WGS sequence"/>
</dbReference>
<evidence type="ECO:0000313" key="10">
    <source>
        <dbReference type="EMBL" id="OGB74235.1"/>
    </source>
</evidence>
<gene>
    <name evidence="10" type="ORF">A2V68_00500</name>
</gene>
<reference evidence="10 11" key="1">
    <citation type="journal article" date="2016" name="Nat. Commun.">
        <title>Thousands of microbial genomes shed light on interconnected biogeochemical processes in an aquifer system.</title>
        <authorList>
            <person name="Anantharaman K."/>
            <person name="Brown C.T."/>
            <person name="Hug L.A."/>
            <person name="Sharon I."/>
            <person name="Castelle C.J."/>
            <person name="Probst A.J."/>
            <person name="Thomas B.C."/>
            <person name="Singh A."/>
            <person name="Wilkins M.J."/>
            <person name="Karaoz U."/>
            <person name="Brodie E.L."/>
            <person name="Williams K.H."/>
            <person name="Hubbard S.S."/>
            <person name="Banfield J.F."/>
        </authorList>
    </citation>
    <scope>NUCLEOTIDE SEQUENCE [LARGE SCALE GENOMIC DNA]</scope>
</reference>
<dbReference type="AlphaFoldDB" id="A0A1F4NRV7"/>
<dbReference type="PANTHER" id="PTHR12532:SF6">
    <property type="entry name" value="TRANSCRIPTIONAL REGULATORY PROTEIN YEBC-RELATED"/>
    <property type="match status" value="1"/>
</dbReference>
<dbReference type="InterPro" id="IPR017856">
    <property type="entry name" value="Integrase-like_N"/>
</dbReference>
<dbReference type="InterPro" id="IPR029072">
    <property type="entry name" value="YebC-like"/>
</dbReference>
<evidence type="ECO:0000256" key="7">
    <source>
        <dbReference type="SAM" id="MobiDB-lite"/>
    </source>
</evidence>
<dbReference type="STRING" id="1798535.A2V68_00500"/>
<proteinExistence type="inferred from homology"/>
<dbReference type="InterPro" id="IPR026564">
    <property type="entry name" value="Transcrip_reg_TACO1-like_dom3"/>
</dbReference>
<sequence>MSGHSKWSTIKHKKGAADAKRGAEFSKLARLVEVAAKSGADPEMNFRLKLAVQKAKAANMPGSNIDKAIRKGSGADKEASQLEEVIYEGLGPGNVGVIVQALTGNKNRTVAELRHIFTRYGGNFGTPVAWQFAHKGILEVAKASDAEAQELSIIDAGALDLEDAGDSFEVYTDSKELDTTKSKLEAAGMSVKSASLGLVPKNKTEVKDPAVAKKALALLDALEEHDDVSSTSSTLDVPDELLNQLE</sequence>
<comment type="subcellular location">
    <subcellularLocation>
        <location evidence="6">Cytoplasm</location>
    </subcellularLocation>
</comment>
<keyword evidence="5 6" id="KW-0804">Transcription</keyword>
<evidence type="ECO:0000256" key="2">
    <source>
        <dbReference type="ARBA" id="ARBA00022490"/>
    </source>
</evidence>
<dbReference type="Gene3D" id="3.30.70.980">
    <property type="match status" value="2"/>
</dbReference>
<dbReference type="InterPro" id="IPR048300">
    <property type="entry name" value="TACO1_YebC-like_2nd/3rd_dom"/>
</dbReference>
<dbReference type="Gene3D" id="1.10.10.200">
    <property type="match status" value="1"/>
</dbReference>
<comment type="similarity">
    <text evidence="1 6">Belongs to the TACO1 family.</text>
</comment>
<dbReference type="NCBIfam" id="NF009044">
    <property type="entry name" value="PRK12378.1"/>
    <property type="match status" value="1"/>
</dbReference>
<evidence type="ECO:0000256" key="5">
    <source>
        <dbReference type="ARBA" id="ARBA00023163"/>
    </source>
</evidence>
<dbReference type="EMBL" id="META01000003">
    <property type="protein sequence ID" value="OGB74235.1"/>
    <property type="molecule type" value="Genomic_DNA"/>
</dbReference>
<dbReference type="InterPro" id="IPR002876">
    <property type="entry name" value="Transcrip_reg_TACO1-like"/>
</dbReference>
<dbReference type="HAMAP" id="MF_00693">
    <property type="entry name" value="Transcrip_reg_TACO1"/>
    <property type="match status" value="1"/>
</dbReference>
<evidence type="ECO:0000256" key="1">
    <source>
        <dbReference type="ARBA" id="ARBA00008724"/>
    </source>
</evidence>
<evidence type="ECO:0000259" key="9">
    <source>
        <dbReference type="Pfam" id="PF20772"/>
    </source>
</evidence>
<dbReference type="Pfam" id="PF20772">
    <property type="entry name" value="TACO1_YebC_N"/>
    <property type="match status" value="1"/>
</dbReference>
<dbReference type="SUPFAM" id="SSF75625">
    <property type="entry name" value="YebC-like"/>
    <property type="match status" value="1"/>
</dbReference>
<dbReference type="NCBIfam" id="NF001030">
    <property type="entry name" value="PRK00110.1"/>
    <property type="match status" value="1"/>
</dbReference>
<evidence type="ECO:0000256" key="4">
    <source>
        <dbReference type="ARBA" id="ARBA00023125"/>
    </source>
</evidence>
<evidence type="ECO:0000259" key="8">
    <source>
        <dbReference type="Pfam" id="PF01709"/>
    </source>
</evidence>
<dbReference type="Pfam" id="PF01709">
    <property type="entry name" value="Transcrip_reg"/>
    <property type="match status" value="1"/>
</dbReference>
<evidence type="ECO:0000313" key="11">
    <source>
        <dbReference type="Proteomes" id="UP000176651"/>
    </source>
</evidence>
<dbReference type="GO" id="GO:0005829">
    <property type="term" value="C:cytosol"/>
    <property type="evidence" value="ECO:0007669"/>
    <property type="project" value="TreeGrafter"/>
</dbReference>
<keyword evidence="3 6" id="KW-0805">Transcription regulation</keyword>
<organism evidence="10 11">
    <name type="scientific">candidate division Kazan bacterium RBG_13_50_9</name>
    <dbReference type="NCBI Taxonomy" id="1798535"/>
    <lineage>
        <taxon>Bacteria</taxon>
        <taxon>Bacteria division Kazan-3B-28</taxon>
    </lineage>
</organism>
<evidence type="ECO:0000256" key="3">
    <source>
        <dbReference type="ARBA" id="ARBA00023015"/>
    </source>
</evidence>
<feature type="domain" description="TACO1/YebC-like second and third" evidence="8">
    <location>
        <begin position="82"/>
        <end position="230"/>
    </location>
</feature>
<dbReference type="FunFam" id="1.10.10.200:FF:000002">
    <property type="entry name" value="Probable transcriptional regulatory protein CLM62_37755"/>
    <property type="match status" value="1"/>
</dbReference>
<accession>A0A1F4NRV7</accession>
<evidence type="ECO:0000256" key="6">
    <source>
        <dbReference type="HAMAP-Rule" id="MF_00693"/>
    </source>
</evidence>
<dbReference type="GO" id="GO:0006355">
    <property type="term" value="P:regulation of DNA-templated transcription"/>
    <property type="evidence" value="ECO:0007669"/>
    <property type="project" value="UniProtKB-UniRule"/>
</dbReference>
<comment type="caution">
    <text evidence="10">The sequence shown here is derived from an EMBL/GenBank/DDBJ whole genome shotgun (WGS) entry which is preliminary data.</text>
</comment>
<name>A0A1F4NRV7_UNCK3</name>
<dbReference type="GO" id="GO:0003677">
    <property type="term" value="F:DNA binding"/>
    <property type="evidence" value="ECO:0007669"/>
    <property type="project" value="UniProtKB-UniRule"/>
</dbReference>
<protein>
    <recommendedName>
        <fullName evidence="6">Probable transcriptional regulatory protein A2V68_00500</fullName>
    </recommendedName>
</protein>
<keyword evidence="2 6" id="KW-0963">Cytoplasm</keyword>
<feature type="domain" description="TACO1/YebC-like N-terminal" evidence="9">
    <location>
        <begin position="5"/>
        <end position="74"/>
    </location>
</feature>